<comment type="similarity">
    <text evidence="4 19">In the C-terminal section; belongs to the NnrD/CARKD family.</text>
</comment>
<comment type="similarity">
    <text evidence="3 19">In the N-terminal section; belongs to the NnrE/AIBP family.</text>
</comment>
<keyword evidence="12 17" id="KW-0456">Lyase</keyword>
<organism evidence="22 23">
    <name type="scientific">Candidatus Phocaeicola faecigallinarum</name>
    <dbReference type="NCBI Taxonomy" id="2838732"/>
    <lineage>
        <taxon>Bacteria</taxon>
        <taxon>Pseudomonadati</taxon>
        <taxon>Bacteroidota</taxon>
        <taxon>Bacteroidia</taxon>
        <taxon>Bacteroidales</taxon>
        <taxon>Bacteroidaceae</taxon>
        <taxon>Phocaeicola</taxon>
    </lineage>
</organism>
<dbReference type="GO" id="GO:0052856">
    <property type="term" value="F:NAD(P)HX epimerase activity"/>
    <property type="evidence" value="ECO:0007669"/>
    <property type="project" value="UniProtKB-UniRule"/>
</dbReference>
<feature type="binding site" evidence="17">
    <location>
        <position position="326"/>
    </location>
    <ligand>
        <name>(6S)-NADPHX</name>
        <dbReference type="ChEBI" id="CHEBI:64076"/>
    </ligand>
</feature>
<dbReference type="InterPro" id="IPR029056">
    <property type="entry name" value="Ribokinase-like"/>
</dbReference>
<comment type="similarity">
    <text evidence="18">Belongs to the NnrE/AIBP family.</text>
</comment>
<feature type="binding site" evidence="18">
    <location>
        <position position="162"/>
    </location>
    <ligand>
        <name>K(+)</name>
        <dbReference type="ChEBI" id="CHEBI:29103"/>
    </ligand>
</feature>
<dbReference type="PANTHER" id="PTHR12592">
    <property type="entry name" value="ATP-DEPENDENT (S)-NAD(P)H-HYDRATE DEHYDRATASE FAMILY MEMBER"/>
    <property type="match status" value="1"/>
</dbReference>
<dbReference type="SUPFAM" id="SSF64153">
    <property type="entry name" value="YjeF N-terminal domain-like"/>
    <property type="match status" value="1"/>
</dbReference>
<feature type="binding site" evidence="17">
    <location>
        <position position="263"/>
    </location>
    <ligand>
        <name>(6S)-NADPHX</name>
        <dbReference type="ChEBI" id="CHEBI:64076"/>
    </ligand>
</feature>
<comment type="function">
    <text evidence="17">Catalyzes the dehydration of the S-form of NAD(P)HX at the expense of ADP, which is converted to AMP. Together with NAD(P)HX epimerase, which catalyzes the epimerization of the S- and R-forms, the enzyme allows the repair of both epimers of NAD(P)HX, a damaged form of NAD(P)H that is a result of enzymatic or heat-dependent hydration.</text>
</comment>
<dbReference type="PROSITE" id="PS01050">
    <property type="entry name" value="YJEF_C_2"/>
    <property type="match status" value="1"/>
</dbReference>
<evidence type="ECO:0000256" key="1">
    <source>
        <dbReference type="ARBA" id="ARBA00000013"/>
    </source>
</evidence>
<comment type="subunit">
    <text evidence="17">Homotetramer.</text>
</comment>
<comment type="catalytic activity">
    <reaction evidence="1 18 19">
        <text>(6R)-NADHX = (6S)-NADHX</text>
        <dbReference type="Rhea" id="RHEA:32215"/>
        <dbReference type="ChEBI" id="CHEBI:64074"/>
        <dbReference type="ChEBI" id="CHEBI:64075"/>
        <dbReference type="EC" id="5.1.99.6"/>
    </reaction>
</comment>
<dbReference type="NCBIfam" id="TIGR00197">
    <property type="entry name" value="yjeF_nterm"/>
    <property type="match status" value="1"/>
</dbReference>
<dbReference type="PROSITE" id="PS51383">
    <property type="entry name" value="YJEF_C_3"/>
    <property type="match status" value="1"/>
</dbReference>
<evidence type="ECO:0000256" key="13">
    <source>
        <dbReference type="ARBA" id="ARBA00023268"/>
    </source>
</evidence>
<feature type="binding site" evidence="18">
    <location>
        <begin position="130"/>
        <end position="136"/>
    </location>
    <ligand>
        <name>(6S)-NADPHX</name>
        <dbReference type="ChEBI" id="CHEBI:64076"/>
    </ligand>
</feature>
<comment type="catalytic activity">
    <reaction evidence="2 18 19">
        <text>(6R)-NADPHX = (6S)-NADPHX</text>
        <dbReference type="Rhea" id="RHEA:32227"/>
        <dbReference type="ChEBI" id="CHEBI:64076"/>
        <dbReference type="ChEBI" id="CHEBI:64077"/>
        <dbReference type="EC" id="5.1.99.6"/>
    </reaction>
</comment>
<dbReference type="Proteomes" id="UP000783796">
    <property type="component" value="Unassembled WGS sequence"/>
</dbReference>
<feature type="binding site" evidence="17">
    <location>
        <position position="441"/>
    </location>
    <ligand>
        <name>AMP</name>
        <dbReference type="ChEBI" id="CHEBI:456215"/>
    </ligand>
</feature>
<evidence type="ECO:0000256" key="10">
    <source>
        <dbReference type="ARBA" id="ARBA00023027"/>
    </source>
</evidence>
<dbReference type="GO" id="GO:0046872">
    <property type="term" value="F:metal ion binding"/>
    <property type="evidence" value="ECO:0007669"/>
    <property type="project" value="UniProtKB-UniRule"/>
</dbReference>
<sequence>MKILSCAQQKEADAYTIEHDSILSINLMEKAASMITDAICRRWNKSHRIVVFAGPGNNGGDAVAVARMLHLKNYQVQVILFNIKGNLSDDCLTNIKRLQECGFTNYTEVSTQFDPPKLTADDIVIDGLFGTGLNNPLSGGFAAVVQYINASAAKVVSIDIPSGMMGEDNTRNIRQNIIKADLTLTINLPKLSFLFAENEDLVGEIEVLDIGISKEFEKEAESKNFITEENEITGIIKPRKKFSHKGNYGHALIIAGSYGMGGAAVLAAKSCIRSGVGLLTLHTPVCNHNLLQTCVPEAMTQDDMDDRYFAEVTDLDNYQALGIGPGLGQEEFTAQAIINQLRECYIPAVIDADAINALSTYRNQLNCVPKGSIITPHVKELERLVGRCSNSYERIQKAKDLASYMQIYIVLKGAWTVIITPDGECHFNPTGNPGMATGGSGDVLTGILTSLLAQGYATKDACLLGVYFHGLAGDIAAENIGEISMNASDIITALPEAWKQLTNKKQTK</sequence>
<feature type="binding site" evidence="18">
    <location>
        <position position="159"/>
    </location>
    <ligand>
        <name>(6S)-NADPHX</name>
        <dbReference type="ChEBI" id="CHEBI:64076"/>
    </ligand>
</feature>
<comment type="catalytic activity">
    <reaction evidence="15 17 19">
        <text>(6S)-NADHX + ADP = AMP + phosphate + NADH + H(+)</text>
        <dbReference type="Rhea" id="RHEA:32223"/>
        <dbReference type="ChEBI" id="CHEBI:15378"/>
        <dbReference type="ChEBI" id="CHEBI:43474"/>
        <dbReference type="ChEBI" id="CHEBI:57945"/>
        <dbReference type="ChEBI" id="CHEBI:64074"/>
        <dbReference type="ChEBI" id="CHEBI:456215"/>
        <dbReference type="ChEBI" id="CHEBI:456216"/>
        <dbReference type="EC" id="4.2.1.136"/>
    </reaction>
</comment>
<evidence type="ECO:0000256" key="2">
    <source>
        <dbReference type="ARBA" id="ARBA00000909"/>
    </source>
</evidence>
<comment type="similarity">
    <text evidence="17">Belongs to the NnrD/CARKD family.</text>
</comment>
<evidence type="ECO:0000256" key="19">
    <source>
        <dbReference type="PIRNR" id="PIRNR017184"/>
    </source>
</evidence>
<comment type="function">
    <text evidence="14 19">Bifunctional enzyme that catalyzes the epimerization of the S- and R-forms of NAD(P)HX and the dehydration of the S-form of NAD(P)HX at the expense of ADP, which is converted to AMP. This allows the repair of both epimers of NAD(P)HX, a damaged form of NAD(P)H that is a result of enzymatic or heat-dependent hydration.</text>
</comment>
<evidence type="ECO:0000256" key="7">
    <source>
        <dbReference type="ARBA" id="ARBA00022840"/>
    </source>
</evidence>
<reference evidence="22" key="2">
    <citation type="submission" date="2021-04" db="EMBL/GenBank/DDBJ databases">
        <authorList>
            <person name="Gilroy R."/>
        </authorList>
    </citation>
    <scope>NUCLEOTIDE SEQUENCE</scope>
    <source>
        <strain evidence="22">G4-2901</strain>
    </source>
</reference>
<dbReference type="PANTHER" id="PTHR12592:SF0">
    <property type="entry name" value="ATP-DEPENDENT (S)-NAD(P)H-HYDRATE DEHYDRATASE"/>
    <property type="match status" value="1"/>
</dbReference>
<feature type="binding site" evidence="17">
    <location>
        <position position="442"/>
    </location>
    <ligand>
        <name>(6S)-NADPHX</name>
        <dbReference type="ChEBI" id="CHEBI:64076"/>
    </ligand>
</feature>
<evidence type="ECO:0000256" key="5">
    <source>
        <dbReference type="ARBA" id="ARBA00022723"/>
    </source>
</evidence>
<feature type="binding site" evidence="18">
    <location>
        <begin position="57"/>
        <end position="61"/>
    </location>
    <ligand>
        <name>(6S)-NADPHX</name>
        <dbReference type="ChEBI" id="CHEBI:64076"/>
    </ligand>
</feature>
<evidence type="ECO:0000256" key="16">
    <source>
        <dbReference type="ARBA" id="ARBA00049209"/>
    </source>
</evidence>
<comment type="cofactor">
    <cofactor evidence="18 19">
        <name>K(+)</name>
        <dbReference type="ChEBI" id="CHEBI:29103"/>
    </cofactor>
    <text evidence="18 19">Binds 1 potassium ion per subunit.</text>
</comment>
<gene>
    <name evidence="17" type="primary">nnrD</name>
    <name evidence="18" type="synonym">nnrE</name>
    <name evidence="22" type="ORF">H9777_13600</name>
</gene>
<dbReference type="HAMAP" id="MF_01965">
    <property type="entry name" value="NADHX_dehydratase"/>
    <property type="match status" value="1"/>
</dbReference>
<dbReference type="PROSITE" id="PS51385">
    <property type="entry name" value="YJEF_N"/>
    <property type="match status" value="1"/>
</dbReference>
<dbReference type="CDD" id="cd01171">
    <property type="entry name" value="YXKO-related"/>
    <property type="match status" value="1"/>
</dbReference>
<evidence type="ECO:0000259" key="20">
    <source>
        <dbReference type="PROSITE" id="PS51383"/>
    </source>
</evidence>
<accession>A0A948TDN7</accession>
<evidence type="ECO:0000256" key="18">
    <source>
        <dbReference type="HAMAP-Rule" id="MF_01966"/>
    </source>
</evidence>
<dbReference type="InterPro" id="IPR030677">
    <property type="entry name" value="Nnr"/>
</dbReference>
<evidence type="ECO:0000313" key="23">
    <source>
        <dbReference type="Proteomes" id="UP000783796"/>
    </source>
</evidence>
<dbReference type="InterPro" id="IPR017953">
    <property type="entry name" value="Carbohydrate_kinase_pred_CS"/>
</dbReference>
<feature type="binding site" evidence="18">
    <location>
        <position position="58"/>
    </location>
    <ligand>
        <name>K(+)</name>
        <dbReference type="ChEBI" id="CHEBI:29103"/>
    </ligand>
</feature>
<evidence type="ECO:0000256" key="8">
    <source>
        <dbReference type="ARBA" id="ARBA00022857"/>
    </source>
</evidence>
<dbReference type="NCBIfam" id="TIGR00196">
    <property type="entry name" value="yjeF_cterm"/>
    <property type="match status" value="1"/>
</dbReference>
<keyword evidence="13" id="KW-0511">Multifunctional enzyme</keyword>
<comment type="function">
    <text evidence="18">Catalyzes the epimerization of the S- and R-forms of NAD(P)HX, a damaged form of NAD(P)H that is a result of enzymatic or heat-dependent hydration. This is a prerequisite for the S-specific NAD(P)H-hydrate dehydratase to allow the repair of both epimers of NAD(P)HX.</text>
</comment>
<evidence type="ECO:0000256" key="6">
    <source>
        <dbReference type="ARBA" id="ARBA00022741"/>
    </source>
</evidence>
<dbReference type="EC" id="5.1.99.6" evidence="19"/>
<dbReference type="GO" id="GO:0046496">
    <property type="term" value="P:nicotinamide nucleotide metabolic process"/>
    <property type="evidence" value="ECO:0007669"/>
    <property type="project" value="UniProtKB-UniRule"/>
</dbReference>
<comment type="caution">
    <text evidence="22">The sequence shown here is derived from an EMBL/GenBank/DDBJ whole genome shotgun (WGS) entry which is preliminary data.</text>
</comment>
<dbReference type="InterPro" id="IPR004443">
    <property type="entry name" value="YjeF_N_dom"/>
</dbReference>
<dbReference type="GO" id="GO:0052855">
    <property type="term" value="F:ADP-dependent NAD(P)H-hydrate dehydratase activity"/>
    <property type="evidence" value="ECO:0007669"/>
    <property type="project" value="UniProtKB-UniRule"/>
</dbReference>
<reference evidence="22" key="1">
    <citation type="journal article" date="2021" name="PeerJ">
        <title>Extensive microbial diversity within the chicken gut microbiome revealed by metagenomics and culture.</title>
        <authorList>
            <person name="Gilroy R."/>
            <person name="Ravi A."/>
            <person name="Getino M."/>
            <person name="Pursley I."/>
            <person name="Horton D.L."/>
            <person name="Alikhan N.F."/>
            <person name="Baker D."/>
            <person name="Gharbi K."/>
            <person name="Hall N."/>
            <person name="Watson M."/>
            <person name="Adriaenssens E.M."/>
            <person name="Foster-Nyarko E."/>
            <person name="Jarju S."/>
            <person name="Secka A."/>
            <person name="Antonio M."/>
            <person name="Oren A."/>
            <person name="Chaudhuri R.R."/>
            <person name="La Ragione R."/>
            <person name="Hildebrand F."/>
            <person name="Pallen M.J."/>
        </authorList>
    </citation>
    <scope>NUCLEOTIDE SEQUENCE</scope>
    <source>
        <strain evidence="22">G4-2901</strain>
    </source>
</reference>
<evidence type="ECO:0000256" key="11">
    <source>
        <dbReference type="ARBA" id="ARBA00023235"/>
    </source>
</evidence>
<feature type="binding site" evidence="17">
    <location>
        <begin position="412"/>
        <end position="416"/>
    </location>
    <ligand>
        <name>AMP</name>
        <dbReference type="ChEBI" id="CHEBI:456215"/>
    </ligand>
</feature>
<keyword evidence="6 17" id="KW-0547">Nucleotide-binding</keyword>
<name>A0A948TDN7_9BACT</name>
<dbReference type="AlphaFoldDB" id="A0A948TDN7"/>
<evidence type="ECO:0000256" key="17">
    <source>
        <dbReference type="HAMAP-Rule" id="MF_01965"/>
    </source>
</evidence>
<evidence type="ECO:0000256" key="15">
    <source>
        <dbReference type="ARBA" id="ARBA00048238"/>
    </source>
</evidence>
<keyword evidence="7 17" id="KW-0067">ATP-binding</keyword>
<keyword evidence="10 17" id="KW-0520">NAD</keyword>
<proteinExistence type="inferred from homology"/>
<keyword evidence="11 18" id="KW-0413">Isomerase</keyword>
<protein>
    <recommendedName>
        <fullName evidence="19">Bifunctional NAD(P)H-hydrate repair enzyme</fullName>
    </recommendedName>
    <alternativeName>
        <fullName evidence="19">Nicotinamide nucleotide repair protein</fullName>
    </alternativeName>
    <domain>
        <recommendedName>
            <fullName evidence="19">ADP-dependent (S)-NAD(P)H-hydrate dehydratase</fullName>
            <ecNumber evidence="19">4.2.1.136</ecNumber>
        </recommendedName>
        <alternativeName>
            <fullName evidence="19">ADP-dependent NAD(P)HX dehydratase</fullName>
        </alternativeName>
    </domain>
    <domain>
        <recommendedName>
            <fullName evidence="19">NAD(P)H-hydrate epimerase</fullName>
            <ecNumber evidence="19">5.1.99.6</ecNumber>
        </recommendedName>
    </domain>
</protein>
<comment type="catalytic activity">
    <reaction evidence="16 17 19">
        <text>(6S)-NADPHX + ADP = AMP + phosphate + NADPH + H(+)</text>
        <dbReference type="Rhea" id="RHEA:32235"/>
        <dbReference type="ChEBI" id="CHEBI:15378"/>
        <dbReference type="ChEBI" id="CHEBI:43474"/>
        <dbReference type="ChEBI" id="CHEBI:57783"/>
        <dbReference type="ChEBI" id="CHEBI:64076"/>
        <dbReference type="ChEBI" id="CHEBI:456215"/>
        <dbReference type="ChEBI" id="CHEBI:456216"/>
        <dbReference type="EC" id="4.2.1.136"/>
    </reaction>
</comment>
<evidence type="ECO:0000313" key="22">
    <source>
        <dbReference type="EMBL" id="MBU3839312.1"/>
    </source>
</evidence>
<keyword evidence="8 17" id="KW-0521">NADP</keyword>
<evidence type="ECO:0000256" key="3">
    <source>
        <dbReference type="ARBA" id="ARBA00006001"/>
    </source>
</evidence>
<dbReference type="Gene3D" id="3.40.1190.20">
    <property type="match status" value="1"/>
</dbReference>
<feature type="domain" description="YjeF N-terminal" evidence="21">
    <location>
        <begin position="9"/>
        <end position="218"/>
    </location>
</feature>
<feature type="binding site" evidence="17">
    <location>
        <position position="377"/>
    </location>
    <ligand>
        <name>(6S)-NADPHX</name>
        <dbReference type="ChEBI" id="CHEBI:64076"/>
    </ligand>
</feature>
<comment type="cofactor">
    <cofactor evidence="17">
        <name>Mg(2+)</name>
        <dbReference type="ChEBI" id="CHEBI:18420"/>
    </cofactor>
</comment>
<dbReference type="EMBL" id="JAHLFW010000111">
    <property type="protein sequence ID" value="MBU3839312.1"/>
    <property type="molecule type" value="Genomic_DNA"/>
</dbReference>
<evidence type="ECO:0000256" key="12">
    <source>
        <dbReference type="ARBA" id="ARBA00023239"/>
    </source>
</evidence>
<dbReference type="GO" id="GO:0005524">
    <property type="term" value="F:ATP binding"/>
    <property type="evidence" value="ECO:0007669"/>
    <property type="project" value="UniProtKB-UniRule"/>
</dbReference>
<dbReference type="PIRSF" id="PIRSF017184">
    <property type="entry name" value="Nnr"/>
    <property type="match status" value="1"/>
</dbReference>
<dbReference type="Pfam" id="PF01256">
    <property type="entry name" value="Carb_kinase"/>
    <property type="match status" value="1"/>
</dbReference>
<keyword evidence="5 18" id="KW-0479">Metal-binding</keyword>
<dbReference type="InterPro" id="IPR036652">
    <property type="entry name" value="YjeF_N_dom_sf"/>
</dbReference>
<dbReference type="GO" id="GO:0110051">
    <property type="term" value="P:metabolite repair"/>
    <property type="evidence" value="ECO:0007669"/>
    <property type="project" value="TreeGrafter"/>
</dbReference>
<feature type="binding site" evidence="18">
    <location>
        <position position="126"/>
    </location>
    <ligand>
        <name>K(+)</name>
        <dbReference type="ChEBI" id="CHEBI:29103"/>
    </ligand>
</feature>
<dbReference type="EC" id="4.2.1.136" evidence="19"/>
<comment type="caution">
    <text evidence="18">Lacks conserved residue(s) required for the propagation of feature annotation.</text>
</comment>
<keyword evidence="9 18" id="KW-0630">Potassium</keyword>
<evidence type="ECO:0000256" key="14">
    <source>
        <dbReference type="ARBA" id="ARBA00025153"/>
    </source>
</evidence>
<dbReference type="SUPFAM" id="SSF53613">
    <property type="entry name" value="Ribokinase-like"/>
    <property type="match status" value="1"/>
</dbReference>
<dbReference type="Gene3D" id="3.40.50.10260">
    <property type="entry name" value="YjeF N-terminal domain"/>
    <property type="match status" value="1"/>
</dbReference>
<dbReference type="InterPro" id="IPR000631">
    <property type="entry name" value="CARKD"/>
</dbReference>
<dbReference type="HAMAP" id="MF_01966">
    <property type="entry name" value="NADHX_epimerase"/>
    <property type="match status" value="1"/>
</dbReference>
<dbReference type="Pfam" id="PF03853">
    <property type="entry name" value="YjeF_N"/>
    <property type="match status" value="1"/>
</dbReference>
<evidence type="ECO:0000256" key="9">
    <source>
        <dbReference type="ARBA" id="ARBA00022958"/>
    </source>
</evidence>
<evidence type="ECO:0000259" key="21">
    <source>
        <dbReference type="PROSITE" id="PS51385"/>
    </source>
</evidence>
<evidence type="ECO:0000256" key="4">
    <source>
        <dbReference type="ARBA" id="ARBA00009524"/>
    </source>
</evidence>
<feature type="domain" description="YjeF C-terminal" evidence="20">
    <location>
        <begin position="228"/>
        <end position="501"/>
    </location>
</feature>